<evidence type="ECO:0000256" key="1">
    <source>
        <dbReference type="SAM" id="SignalP"/>
    </source>
</evidence>
<reference evidence="2 3" key="1">
    <citation type="submission" date="2018-04" db="EMBL/GenBank/DDBJ databases">
        <title>Genomic Encyclopedia of Archaeal and Bacterial Type Strains, Phase II (KMG-II): from individual species to whole genera.</title>
        <authorList>
            <person name="Goeker M."/>
        </authorList>
    </citation>
    <scope>NUCLEOTIDE SEQUENCE [LARGE SCALE GENOMIC DNA]</scope>
    <source>
        <strain evidence="2 3">DSM 25521</strain>
    </source>
</reference>
<keyword evidence="3" id="KW-1185">Reference proteome</keyword>
<dbReference type="OrthoDB" id="9793561at2"/>
<feature type="chain" id="PRO_5015587116" evidence="1">
    <location>
        <begin position="22"/>
        <end position="293"/>
    </location>
</feature>
<gene>
    <name evidence="2" type="ORF">C8P69_102606</name>
</gene>
<accession>A0A2T4ZH26</accession>
<dbReference type="AlphaFoldDB" id="A0A2T4ZH26"/>
<feature type="signal peptide" evidence="1">
    <location>
        <begin position="1"/>
        <end position="21"/>
    </location>
</feature>
<proteinExistence type="predicted"/>
<name>A0A2T4ZH26_9HYPH</name>
<evidence type="ECO:0000313" key="2">
    <source>
        <dbReference type="EMBL" id="PTM61219.1"/>
    </source>
</evidence>
<dbReference type="NCBIfam" id="TIGR02001">
    <property type="entry name" value="gcw_chp"/>
    <property type="match status" value="1"/>
</dbReference>
<dbReference type="Pfam" id="PF09694">
    <property type="entry name" value="Gcw_chp"/>
    <property type="match status" value="1"/>
</dbReference>
<evidence type="ECO:0000313" key="3">
    <source>
        <dbReference type="Proteomes" id="UP000241808"/>
    </source>
</evidence>
<dbReference type="RefSeq" id="WP_108175399.1">
    <property type="nucleotide sequence ID" value="NZ_PZZL01000002.1"/>
</dbReference>
<protein>
    <submittedName>
        <fullName evidence="2">Uncharacterized protein (TIGR02001 family)</fullName>
    </submittedName>
</protein>
<keyword evidence="1" id="KW-0732">Signal</keyword>
<dbReference type="EMBL" id="PZZL01000002">
    <property type="protein sequence ID" value="PTM61219.1"/>
    <property type="molecule type" value="Genomic_DNA"/>
</dbReference>
<dbReference type="InterPro" id="IPR010239">
    <property type="entry name" value="CHP02001"/>
</dbReference>
<organism evidence="2 3">
    <name type="scientific">Phreatobacter oligotrophus</name>
    <dbReference type="NCBI Taxonomy" id="1122261"/>
    <lineage>
        <taxon>Bacteria</taxon>
        <taxon>Pseudomonadati</taxon>
        <taxon>Pseudomonadota</taxon>
        <taxon>Alphaproteobacteria</taxon>
        <taxon>Hyphomicrobiales</taxon>
        <taxon>Phreatobacteraceae</taxon>
        <taxon>Phreatobacter</taxon>
    </lineage>
</organism>
<sequence length="293" mass="32049">MFRKFVLTGLLAAALGTGAQAADVAAPPAIAAPAPWAFDFAFGGKLMSDYNFRGISQSARGPSVNVYGELRYGWLYGGAAFWTTKLPTRPVGEIDIYGGIRPVIGDLTLDLGLMYYLYTPERQFITTGAETPVALAGTWTPRNTDFLEFYGKAGYDITPQFNLGGAVYYSANWLGTGAYGLYAEVNAKYKLPNDFAISGALGHYWLGNTTVFGVNNFNIQDYLYWNAGVSWTYKDAVTLDLRYHGTNLTSQQCFATTGDYRGVFTGSGRSNWCGHSVVATLSVDLQWSKLPYK</sequence>
<comment type="caution">
    <text evidence="2">The sequence shown here is derived from an EMBL/GenBank/DDBJ whole genome shotgun (WGS) entry which is preliminary data.</text>
</comment>
<dbReference type="Proteomes" id="UP000241808">
    <property type="component" value="Unassembled WGS sequence"/>
</dbReference>